<gene>
    <name evidence="2" type="ORF">MVEN_00710400</name>
</gene>
<dbReference type="AlphaFoldDB" id="A0A8H6YEU6"/>
<keyword evidence="3" id="KW-1185">Reference proteome</keyword>
<dbReference type="EMBL" id="JACAZI010000005">
    <property type="protein sequence ID" value="KAF7359850.1"/>
    <property type="molecule type" value="Genomic_DNA"/>
</dbReference>
<dbReference type="Proteomes" id="UP000620124">
    <property type="component" value="Unassembled WGS sequence"/>
</dbReference>
<evidence type="ECO:0000256" key="1">
    <source>
        <dbReference type="SAM" id="MobiDB-lite"/>
    </source>
</evidence>
<protein>
    <submittedName>
        <fullName evidence="2">Uncharacterized protein</fullName>
    </submittedName>
</protein>
<evidence type="ECO:0000313" key="3">
    <source>
        <dbReference type="Proteomes" id="UP000620124"/>
    </source>
</evidence>
<evidence type="ECO:0000313" key="2">
    <source>
        <dbReference type="EMBL" id="KAF7359850.1"/>
    </source>
</evidence>
<dbReference type="OrthoDB" id="2559662at2759"/>
<proteinExistence type="predicted"/>
<feature type="region of interest" description="Disordered" evidence="1">
    <location>
        <begin position="1"/>
        <end position="20"/>
    </location>
</feature>
<comment type="caution">
    <text evidence="2">The sequence shown here is derived from an EMBL/GenBank/DDBJ whole genome shotgun (WGS) entry which is preliminary data.</text>
</comment>
<sequence>MMTTPHVVRRSTRSTTTGTVTSPNTIYPFLPRRVLHKVLWAANHGSHIEFVDDMQEMMLNAYLTYSAKPAYVFHKYTWERAGYEISYRSGKPIPAHIPLSALISGPIIGDPMPDRYVSRSVSREYFLNVFDNSPSTIQISIMLIKGLPTMYVPRGDYEERCSEAYSRA</sequence>
<reference evidence="2" key="1">
    <citation type="submission" date="2020-05" db="EMBL/GenBank/DDBJ databases">
        <title>Mycena genomes resolve the evolution of fungal bioluminescence.</title>
        <authorList>
            <person name="Tsai I.J."/>
        </authorList>
    </citation>
    <scope>NUCLEOTIDE SEQUENCE</scope>
    <source>
        <strain evidence="2">CCC161011</strain>
    </source>
</reference>
<accession>A0A8H6YEU6</accession>
<organism evidence="2 3">
    <name type="scientific">Mycena venus</name>
    <dbReference type="NCBI Taxonomy" id="2733690"/>
    <lineage>
        <taxon>Eukaryota</taxon>
        <taxon>Fungi</taxon>
        <taxon>Dikarya</taxon>
        <taxon>Basidiomycota</taxon>
        <taxon>Agaricomycotina</taxon>
        <taxon>Agaricomycetes</taxon>
        <taxon>Agaricomycetidae</taxon>
        <taxon>Agaricales</taxon>
        <taxon>Marasmiineae</taxon>
        <taxon>Mycenaceae</taxon>
        <taxon>Mycena</taxon>
    </lineage>
</organism>
<name>A0A8H6YEU6_9AGAR</name>